<dbReference type="Proteomes" id="UP000284178">
    <property type="component" value="Unassembled WGS sequence"/>
</dbReference>
<evidence type="ECO:0000259" key="7">
    <source>
        <dbReference type="Pfam" id="PF02687"/>
    </source>
</evidence>
<accession>A0A412G4P1</accession>
<feature type="transmembrane region" description="Helical" evidence="6">
    <location>
        <begin position="598"/>
        <end position="625"/>
    </location>
</feature>
<feature type="transmembrane region" description="Helical" evidence="6">
    <location>
        <begin position="637"/>
        <end position="662"/>
    </location>
</feature>
<name>A0A412G4P1_9FIRM</name>
<reference evidence="8 9" key="1">
    <citation type="submission" date="2018-08" db="EMBL/GenBank/DDBJ databases">
        <title>A genome reference for cultivated species of the human gut microbiota.</title>
        <authorList>
            <person name="Zou Y."/>
            <person name="Xue W."/>
            <person name="Luo G."/>
        </authorList>
    </citation>
    <scope>NUCLEOTIDE SEQUENCE [LARGE SCALE GENOMIC DNA]</scope>
    <source>
        <strain evidence="8 9">AF24-29</strain>
    </source>
</reference>
<keyword evidence="3 6" id="KW-0812">Transmembrane</keyword>
<keyword evidence="4 6" id="KW-1133">Transmembrane helix</keyword>
<keyword evidence="5 6" id="KW-0472">Membrane</keyword>
<dbReference type="AlphaFoldDB" id="A0A412G4P1"/>
<feature type="transmembrane region" description="Helical" evidence="6">
    <location>
        <begin position="542"/>
        <end position="564"/>
    </location>
</feature>
<dbReference type="PANTHER" id="PTHR46795">
    <property type="entry name" value="ABC TRANSPORTER PERMEASE-RELATED-RELATED"/>
    <property type="match status" value="1"/>
</dbReference>
<sequence>MYFKIALGNVRRSIRDYGVYFLTLTFGVCLFYVFNSIQSQSVMLALSQSQAKMLVLLNNLMQIFSVFVCIVLGFLIVYANNFLIRRRKKELGLYLVMGMNKGTVARILMIETVMIGLLAFAVGLGLGILVSQALTVVTANLFMVQLKAFEFIVSFKAILLSALFFGGMYLIVLIFNSVVVSRYKLIDLLQGDRHNETLKLRSIGLSVVLFIASLIILGCAYALILDNGFVMFTLEFTASIVLGSIGTFLFFFSLSGFLLKFVQSRKSFYYRNLNMFVMRQLNSRINSAFVSMTIICIMLLLTIGALCTGLSFGQVLAGDVEKTSPYDATVYVYDTQSLGFHLTEDFRSQGLDLDGLAREAADLDLYDLAVKIKDFSSPEVIATMQNSTSHDVGEMAIDFLPLSQLNAALTMQSKPEVTLAENEYLITYSMNAAESDIFKAVKEHRELTIDGKTLTVSQPALFLQLQNFSAYGNFLTIVLPDSFFINKIPASQSFNLNYNGSAEEGDARLNEMIKAYGQQTGFAYNGVTRAEMYEASGGMKLILSYIAVYLGLVFLIASAAILALQQLSESADNVHRYALLRKIGVEEKMIRRSLFTQIAIYFLFPLALAIVHSIVGVSAVIQSLVALVKIDIGSQVLLVGGFLALIYGGYFLITYTSSLSVIRDRVQARRLE</sequence>
<evidence type="ECO:0000256" key="4">
    <source>
        <dbReference type="ARBA" id="ARBA00022989"/>
    </source>
</evidence>
<comment type="similarity">
    <text evidence="6">Belongs to the ABC-4 integral membrane protein family.</text>
</comment>
<feature type="transmembrane region" description="Helical" evidence="6">
    <location>
        <begin position="200"/>
        <end position="224"/>
    </location>
</feature>
<comment type="caution">
    <text evidence="8">The sequence shown here is derived from an EMBL/GenBank/DDBJ whole genome shotgun (WGS) entry which is preliminary data.</text>
</comment>
<dbReference type="PANTHER" id="PTHR46795:SF3">
    <property type="entry name" value="ABC TRANSPORTER PERMEASE"/>
    <property type="match status" value="1"/>
</dbReference>
<evidence type="ECO:0000256" key="2">
    <source>
        <dbReference type="ARBA" id="ARBA00022475"/>
    </source>
</evidence>
<dbReference type="GO" id="GO:0005886">
    <property type="term" value="C:plasma membrane"/>
    <property type="evidence" value="ECO:0007669"/>
    <property type="project" value="UniProtKB-SubCell"/>
</dbReference>
<feature type="transmembrane region" description="Helical" evidence="6">
    <location>
        <begin position="63"/>
        <end position="83"/>
    </location>
</feature>
<keyword evidence="6" id="KW-0813">Transport</keyword>
<dbReference type="Pfam" id="PF02687">
    <property type="entry name" value="FtsX"/>
    <property type="match status" value="1"/>
</dbReference>
<dbReference type="InterPro" id="IPR027022">
    <property type="entry name" value="ABC_permease_BceB-typ"/>
</dbReference>
<dbReference type="InterPro" id="IPR052536">
    <property type="entry name" value="ABC-4_Integral_Memb_Prot"/>
</dbReference>
<gene>
    <name evidence="8" type="ORF">DWY25_05065</name>
</gene>
<dbReference type="EMBL" id="QRUP01000004">
    <property type="protein sequence ID" value="RGR75607.1"/>
    <property type="molecule type" value="Genomic_DNA"/>
</dbReference>
<dbReference type="InterPro" id="IPR003838">
    <property type="entry name" value="ABC3_permease_C"/>
</dbReference>
<evidence type="ECO:0000256" key="6">
    <source>
        <dbReference type="PIRNR" id="PIRNR018968"/>
    </source>
</evidence>
<evidence type="ECO:0000313" key="8">
    <source>
        <dbReference type="EMBL" id="RGR75607.1"/>
    </source>
</evidence>
<feature type="transmembrane region" description="Helical" evidence="6">
    <location>
        <begin position="104"/>
        <end position="131"/>
    </location>
</feature>
<feature type="transmembrane region" description="Helical" evidence="6">
    <location>
        <begin position="151"/>
        <end position="179"/>
    </location>
</feature>
<feature type="transmembrane region" description="Helical" evidence="6">
    <location>
        <begin position="236"/>
        <end position="262"/>
    </location>
</feature>
<comment type="subcellular location">
    <subcellularLocation>
        <location evidence="1 6">Cell membrane</location>
        <topology evidence="1 6">Multi-pass membrane protein</topology>
    </subcellularLocation>
</comment>
<dbReference type="PIRSF" id="PIRSF018968">
    <property type="entry name" value="ABC_permease_BceB"/>
    <property type="match status" value="1"/>
</dbReference>
<evidence type="ECO:0000256" key="3">
    <source>
        <dbReference type="ARBA" id="ARBA00022692"/>
    </source>
</evidence>
<feature type="transmembrane region" description="Helical" evidence="6">
    <location>
        <begin position="17"/>
        <end position="34"/>
    </location>
</feature>
<feature type="transmembrane region" description="Helical" evidence="6">
    <location>
        <begin position="283"/>
        <end position="306"/>
    </location>
</feature>
<proteinExistence type="inferred from homology"/>
<organism evidence="8 9">
    <name type="scientific">Holdemania filiformis</name>
    <dbReference type="NCBI Taxonomy" id="61171"/>
    <lineage>
        <taxon>Bacteria</taxon>
        <taxon>Bacillati</taxon>
        <taxon>Bacillota</taxon>
        <taxon>Erysipelotrichia</taxon>
        <taxon>Erysipelotrichales</taxon>
        <taxon>Erysipelotrichaceae</taxon>
        <taxon>Holdemania</taxon>
    </lineage>
</organism>
<evidence type="ECO:0000256" key="1">
    <source>
        <dbReference type="ARBA" id="ARBA00004651"/>
    </source>
</evidence>
<evidence type="ECO:0000256" key="5">
    <source>
        <dbReference type="ARBA" id="ARBA00023136"/>
    </source>
</evidence>
<keyword evidence="9" id="KW-1185">Reference proteome</keyword>
<dbReference type="RefSeq" id="WP_117894334.1">
    <property type="nucleotide sequence ID" value="NZ_CABJCV010000004.1"/>
</dbReference>
<keyword evidence="2 6" id="KW-1003">Cell membrane</keyword>
<protein>
    <submittedName>
        <fullName evidence="8">ABC transporter permease</fullName>
    </submittedName>
</protein>
<dbReference type="GeneID" id="83014774"/>
<feature type="domain" description="ABC3 transporter permease C-terminal" evidence="7">
    <location>
        <begin position="63"/>
        <end position="181"/>
    </location>
</feature>
<evidence type="ECO:0000313" key="9">
    <source>
        <dbReference type="Proteomes" id="UP000284178"/>
    </source>
</evidence>
<dbReference type="GO" id="GO:0055085">
    <property type="term" value="P:transmembrane transport"/>
    <property type="evidence" value="ECO:0007669"/>
    <property type="project" value="UniProtKB-UniRule"/>
</dbReference>